<dbReference type="Proteomes" id="UP001054837">
    <property type="component" value="Unassembled WGS sequence"/>
</dbReference>
<protein>
    <submittedName>
        <fullName evidence="1">Uncharacterized protein</fullName>
    </submittedName>
</protein>
<keyword evidence="2" id="KW-1185">Reference proteome</keyword>
<evidence type="ECO:0000313" key="1">
    <source>
        <dbReference type="EMBL" id="GIX81944.1"/>
    </source>
</evidence>
<accession>A0AAV4NEU4</accession>
<sequence length="127" mass="14482">MPPEPFVIRFPSYRTLPIDINSWTPPKVPCFFGNPPPHPRVPLSPYCSTYYTSMHAWSVTYRNRKSGDERCRQNRLSSGSPVTERSRLILIVGRRQKFLVSSEIPPILVSPLPPIVVLTTHPCMHGQ</sequence>
<dbReference type="EMBL" id="BPLQ01001456">
    <property type="protein sequence ID" value="GIX81944.1"/>
    <property type="molecule type" value="Genomic_DNA"/>
</dbReference>
<comment type="caution">
    <text evidence="1">The sequence shown here is derived from an EMBL/GenBank/DDBJ whole genome shotgun (WGS) entry which is preliminary data.</text>
</comment>
<gene>
    <name evidence="1" type="ORF">CDAR_187271</name>
</gene>
<proteinExistence type="predicted"/>
<name>A0AAV4NEU4_9ARAC</name>
<organism evidence="1 2">
    <name type="scientific">Caerostris darwini</name>
    <dbReference type="NCBI Taxonomy" id="1538125"/>
    <lineage>
        <taxon>Eukaryota</taxon>
        <taxon>Metazoa</taxon>
        <taxon>Ecdysozoa</taxon>
        <taxon>Arthropoda</taxon>
        <taxon>Chelicerata</taxon>
        <taxon>Arachnida</taxon>
        <taxon>Araneae</taxon>
        <taxon>Araneomorphae</taxon>
        <taxon>Entelegynae</taxon>
        <taxon>Araneoidea</taxon>
        <taxon>Araneidae</taxon>
        <taxon>Caerostris</taxon>
    </lineage>
</organism>
<dbReference type="AlphaFoldDB" id="A0AAV4NEU4"/>
<reference evidence="1 2" key="1">
    <citation type="submission" date="2021-06" db="EMBL/GenBank/DDBJ databases">
        <title>Caerostris darwini draft genome.</title>
        <authorList>
            <person name="Kono N."/>
            <person name="Arakawa K."/>
        </authorList>
    </citation>
    <scope>NUCLEOTIDE SEQUENCE [LARGE SCALE GENOMIC DNA]</scope>
</reference>
<evidence type="ECO:0000313" key="2">
    <source>
        <dbReference type="Proteomes" id="UP001054837"/>
    </source>
</evidence>